<sequence length="327" mass="37100">MKTFGDQSWAACDRCVQRKRPCWWTETEIETLMLVNIWIVHLDKSLDSETTDIGSWYMQCVDSAELRTQAIAYMEDTVAQEYRIAFGFFGGHDGAVKVVRTKILSHLDEGEFIRWATKMEETAGLPGQAGQVAYQPLMQDTSQSASNFPAGGEILTGAVDHSSGSMGAAPQAADDAWVPVDNPWSLDSKTVERLVKDPVRIRWYLRRNLGKRSHNKIASECDRCFLGQVDCELGPSARWQCVRYFAEAKKPNQKLSAPQLCIRTAMTAAEKTRKDEPHVGELEHMERQYERVKERNSVEGDSKKIRKNNKQLKELEDKIAALRGDRR</sequence>
<feature type="compositionally biased region" description="Basic and acidic residues" evidence="1">
    <location>
        <begin position="272"/>
        <end position="303"/>
    </location>
</feature>
<feature type="region of interest" description="Disordered" evidence="1">
    <location>
        <begin position="272"/>
        <end position="309"/>
    </location>
</feature>
<dbReference type="EMBL" id="JAQQWK010000002">
    <property type="protein sequence ID" value="KAK8052357.1"/>
    <property type="molecule type" value="Genomic_DNA"/>
</dbReference>
<organism evidence="2 3">
    <name type="scientific">Apiospora rasikravindrae</name>
    <dbReference type="NCBI Taxonomy" id="990691"/>
    <lineage>
        <taxon>Eukaryota</taxon>
        <taxon>Fungi</taxon>
        <taxon>Dikarya</taxon>
        <taxon>Ascomycota</taxon>
        <taxon>Pezizomycotina</taxon>
        <taxon>Sordariomycetes</taxon>
        <taxon>Xylariomycetidae</taxon>
        <taxon>Amphisphaeriales</taxon>
        <taxon>Apiosporaceae</taxon>
        <taxon>Apiospora</taxon>
    </lineage>
</organism>
<keyword evidence="3" id="KW-1185">Reference proteome</keyword>
<comment type="caution">
    <text evidence="2">The sequence shown here is derived from an EMBL/GenBank/DDBJ whole genome shotgun (WGS) entry which is preliminary data.</text>
</comment>
<reference evidence="2 3" key="1">
    <citation type="submission" date="2023-01" db="EMBL/GenBank/DDBJ databases">
        <title>Analysis of 21 Apiospora genomes using comparative genomics revels a genus with tremendous synthesis potential of carbohydrate active enzymes and secondary metabolites.</title>
        <authorList>
            <person name="Sorensen T."/>
        </authorList>
    </citation>
    <scope>NUCLEOTIDE SEQUENCE [LARGE SCALE GENOMIC DNA]</scope>
    <source>
        <strain evidence="2 3">CBS 33761</strain>
    </source>
</reference>
<proteinExistence type="predicted"/>
<name>A0ABR1U0X7_9PEZI</name>
<evidence type="ECO:0000256" key="1">
    <source>
        <dbReference type="SAM" id="MobiDB-lite"/>
    </source>
</evidence>
<evidence type="ECO:0000313" key="2">
    <source>
        <dbReference type="EMBL" id="KAK8052357.1"/>
    </source>
</evidence>
<accession>A0ABR1U0X7</accession>
<gene>
    <name evidence="2" type="ORF">PG993_003742</name>
</gene>
<dbReference type="Proteomes" id="UP001444661">
    <property type="component" value="Unassembled WGS sequence"/>
</dbReference>
<protein>
    <submittedName>
        <fullName evidence="2">Uncharacterized protein</fullName>
    </submittedName>
</protein>
<evidence type="ECO:0000313" key="3">
    <source>
        <dbReference type="Proteomes" id="UP001444661"/>
    </source>
</evidence>